<gene>
    <name evidence="8" type="ORF">HJG44_08730</name>
</gene>
<keyword evidence="3 6" id="KW-0812">Transmembrane</keyword>
<keyword evidence="4 6" id="KW-1133">Transmembrane helix</keyword>
<feature type="transmembrane region" description="Helical" evidence="6">
    <location>
        <begin position="447"/>
        <end position="464"/>
    </location>
</feature>
<dbReference type="Gene3D" id="1.20.1640.10">
    <property type="entry name" value="Multidrug efflux transporter AcrB transmembrane domain"/>
    <property type="match status" value="2"/>
</dbReference>
<sequence length="863" mass="91943">MAELLVHGSIRQPWIVVVAATILTLIGLYVSVTRFAITTETDQLLQSDAAWSRDKSEFQAAFPHLSKVILAVVDGETPELAESAAARLTAALAEKPGPNIRKVWRPDGGPYFEKNGLLLLPLEDLKRTLAQIGEQAPVLSALAGDPTLRGLARLIQLGAGQGALGENASLVDQLNGVVERVLAGQPARLSWRQLMSGGRAPDPHQLRKFVLVEPILDYEALQPGEAATTRIRQAAAELGLAQQNGVRVRLTGQPPLADEEFGTVRDGAPVHLGLTIVAIAVILYLALRSGRLIFAVLATTMAGLIITVGAGLLLVGRFNVISVAVAALFLGLGVDFSIQVAVRYRDERHKLHELRTAILATARGMGWSLTLAAMSLLVGFFSFLPTAFTGVSELGLITGVGMIIAFVASLTLLPALIALLPPPPEPETIEIPALARIDHWILANRKLVIIASTAIVVLGLPFLLKLEFDANPMHLRSEKTEAVATFLDLTRTPGMTPNTISVLAPSLETARPLAARLAALPEVARVATVLTFVPDNQDEKLRLVRETAEELADVIGDRPPAPPPTDAELVQALRRAADSLQAPAASSGPQGEVLRRLGQSFARLAEAPPDRRTAAQEAIAGGLPPLLAGLRTALTPDRVTLAELPQHLRDDWISRDGRARIEVSPKGDANDNAVLEQFTAAVERVAPNLSGGPVDIVESGKVIARAFMIAAILALIGVFGILTLALRHPRDVALTLGPLVVATIMTLETAQLIGMPLNLANVIALPLMLAVGVAFHIYYMVAWRDGLADMLASSLTRAIFFSSLTTGIAFGSLWLSNHPGTASMGKLLTISLFFTLLAAFIMVPAFLGPPRTHPDAQEPDRKA</sequence>
<dbReference type="PANTHER" id="PTHR33406:SF13">
    <property type="entry name" value="MEMBRANE PROTEIN YDFJ"/>
    <property type="match status" value="1"/>
</dbReference>
<feature type="transmembrane region" description="Helical" evidence="6">
    <location>
        <begin position="321"/>
        <end position="344"/>
    </location>
</feature>
<dbReference type="Proteomes" id="UP000564885">
    <property type="component" value="Unassembled WGS sequence"/>
</dbReference>
<feature type="transmembrane region" description="Helical" evidence="6">
    <location>
        <begin position="268"/>
        <end position="287"/>
    </location>
</feature>
<dbReference type="InterPro" id="IPR000731">
    <property type="entry name" value="SSD"/>
</dbReference>
<keyword evidence="9" id="KW-1185">Reference proteome</keyword>
<comment type="caution">
    <text evidence="8">The sequence shown here is derived from an EMBL/GenBank/DDBJ whole genome shotgun (WGS) entry which is preliminary data.</text>
</comment>
<evidence type="ECO:0000256" key="4">
    <source>
        <dbReference type="ARBA" id="ARBA00022989"/>
    </source>
</evidence>
<evidence type="ECO:0000313" key="9">
    <source>
        <dbReference type="Proteomes" id="UP000564885"/>
    </source>
</evidence>
<dbReference type="PROSITE" id="PS50156">
    <property type="entry name" value="SSD"/>
    <property type="match status" value="1"/>
</dbReference>
<dbReference type="InterPro" id="IPR004869">
    <property type="entry name" value="MMPL_dom"/>
</dbReference>
<feature type="domain" description="SSD" evidence="7">
    <location>
        <begin position="293"/>
        <end position="419"/>
    </location>
</feature>
<feature type="transmembrane region" description="Helical" evidence="6">
    <location>
        <begin position="396"/>
        <end position="420"/>
    </location>
</feature>
<reference evidence="8 9" key="1">
    <citation type="submission" date="2020-04" db="EMBL/GenBank/DDBJ databases">
        <title>Enterovirga sp. isolate from soil.</title>
        <authorList>
            <person name="Chea S."/>
            <person name="Kim D.-U."/>
        </authorList>
    </citation>
    <scope>NUCLEOTIDE SEQUENCE [LARGE SCALE GENOMIC DNA]</scope>
    <source>
        <strain evidence="8 9">DB1703</strain>
    </source>
</reference>
<protein>
    <submittedName>
        <fullName evidence="8">MMPL family transporter</fullName>
    </submittedName>
</protein>
<feature type="transmembrane region" description="Helical" evidence="6">
    <location>
        <begin position="759"/>
        <end position="783"/>
    </location>
</feature>
<comment type="subcellular location">
    <subcellularLocation>
        <location evidence="1">Cell membrane</location>
        <topology evidence="1">Multi-pass membrane protein</topology>
    </subcellularLocation>
</comment>
<dbReference type="InterPro" id="IPR017841">
    <property type="entry name" value="Hopanoid_biosynth_HpnN"/>
</dbReference>
<dbReference type="GO" id="GO:0005886">
    <property type="term" value="C:plasma membrane"/>
    <property type="evidence" value="ECO:0007669"/>
    <property type="project" value="UniProtKB-SubCell"/>
</dbReference>
<feature type="transmembrane region" description="Helical" evidence="6">
    <location>
        <begin position="294"/>
        <end position="315"/>
    </location>
</feature>
<evidence type="ECO:0000256" key="5">
    <source>
        <dbReference type="ARBA" id="ARBA00023136"/>
    </source>
</evidence>
<feature type="transmembrane region" description="Helical" evidence="6">
    <location>
        <begin position="706"/>
        <end position="726"/>
    </location>
</feature>
<evidence type="ECO:0000259" key="7">
    <source>
        <dbReference type="PROSITE" id="PS50156"/>
    </source>
</evidence>
<evidence type="ECO:0000256" key="3">
    <source>
        <dbReference type="ARBA" id="ARBA00022692"/>
    </source>
</evidence>
<feature type="transmembrane region" description="Helical" evidence="6">
    <location>
        <begin position="733"/>
        <end position="753"/>
    </location>
</feature>
<keyword evidence="2" id="KW-1003">Cell membrane</keyword>
<dbReference type="EMBL" id="JABEPP010000002">
    <property type="protein sequence ID" value="NNM72472.1"/>
    <property type="molecule type" value="Genomic_DNA"/>
</dbReference>
<dbReference type="PANTHER" id="PTHR33406">
    <property type="entry name" value="MEMBRANE PROTEIN MJ1562-RELATED"/>
    <property type="match status" value="1"/>
</dbReference>
<dbReference type="NCBIfam" id="TIGR03480">
    <property type="entry name" value="HpnN"/>
    <property type="match status" value="1"/>
</dbReference>
<evidence type="ECO:0000313" key="8">
    <source>
        <dbReference type="EMBL" id="NNM72472.1"/>
    </source>
</evidence>
<accession>A0A849HZF1</accession>
<dbReference type="Pfam" id="PF03176">
    <property type="entry name" value="MMPL"/>
    <property type="match status" value="2"/>
</dbReference>
<feature type="transmembrane region" description="Helical" evidence="6">
    <location>
        <begin position="795"/>
        <end position="815"/>
    </location>
</feature>
<keyword evidence="5 6" id="KW-0472">Membrane</keyword>
<evidence type="ECO:0000256" key="1">
    <source>
        <dbReference type="ARBA" id="ARBA00004651"/>
    </source>
</evidence>
<feature type="transmembrane region" description="Helical" evidence="6">
    <location>
        <begin position="827"/>
        <end position="847"/>
    </location>
</feature>
<organism evidence="8 9">
    <name type="scientific">Enterovirga aerilata</name>
    <dbReference type="NCBI Taxonomy" id="2730920"/>
    <lineage>
        <taxon>Bacteria</taxon>
        <taxon>Pseudomonadati</taxon>
        <taxon>Pseudomonadota</taxon>
        <taxon>Alphaproteobacteria</taxon>
        <taxon>Hyphomicrobiales</taxon>
        <taxon>Methylobacteriaceae</taxon>
        <taxon>Enterovirga</taxon>
    </lineage>
</organism>
<dbReference type="SUPFAM" id="SSF82866">
    <property type="entry name" value="Multidrug efflux transporter AcrB transmembrane domain"/>
    <property type="match status" value="2"/>
</dbReference>
<name>A0A849HZF1_9HYPH</name>
<dbReference type="AlphaFoldDB" id="A0A849HZF1"/>
<dbReference type="InterPro" id="IPR050545">
    <property type="entry name" value="Mycobact_MmpL"/>
</dbReference>
<evidence type="ECO:0000256" key="2">
    <source>
        <dbReference type="ARBA" id="ARBA00022475"/>
    </source>
</evidence>
<proteinExistence type="predicted"/>
<feature type="transmembrane region" description="Helical" evidence="6">
    <location>
        <begin position="12"/>
        <end position="32"/>
    </location>
</feature>
<feature type="transmembrane region" description="Helical" evidence="6">
    <location>
        <begin position="365"/>
        <end position="384"/>
    </location>
</feature>
<evidence type="ECO:0000256" key="6">
    <source>
        <dbReference type="SAM" id="Phobius"/>
    </source>
</evidence>